<dbReference type="EMBL" id="BOOF01000017">
    <property type="protein sequence ID" value="GIH62566.1"/>
    <property type="molecule type" value="Genomic_DNA"/>
</dbReference>
<keyword evidence="3" id="KW-1185">Reference proteome</keyword>
<protein>
    <recommendedName>
        <fullName evidence="1">Aminoglycoside phosphotransferase domain-containing protein</fullName>
    </recommendedName>
</protein>
<dbReference type="Proteomes" id="UP000660454">
    <property type="component" value="Unassembled WGS sequence"/>
</dbReference>
<evidence type="ECO:0000313" key="3">
    <source>
        <dbReference type="Proteomes" id="UP000660454"/>
    </source>
</evidence>
<evidence type="ECO:0000313" key="2">
    <source>
        <dbReference type="EMBL" id="GIH62566.1"/>
    </source>
</evidence>
<dbReference type="Pfam" id="PF01636">
    <property type="entry name" value="APH"/>
    <property type="match status" value="1"/>
</dbReference>
<sequence length="393" mass="43925">MNPSPEDLLRARTLGFLIPRPGARPSPRADDDHLFTAESVGRILRSVGHPVHDVTSVVRCISRRRVALARLADDSYVLLKWPDEDIDVQNDYEPTMLGLLDELRLPPRVRASIPRILTVDPWARVVVVDAVAPCPSLHDLLKEENRLPEQCLPALARVLVALHGIPVEGIRDRYEDRRLGPPVPRDTVVSTWEYVHGCGLEFDDYLRAMQELEPSFRDLHDQWAPSSLIHFDLGGDNVLFPAERPEGALPVRLIDWELAGFGDPMYDVGFLVGQLFVGHMRRVRFSIGASGWLPRMQTDVRAFLRAYSAGAPMSAEQLNRAVQYAGIALLVHATVRLQQLGGLGRIGYLCLHFGKRFVQFPDVVSTLLIGAAGKERRLDEQLREDLLANSAGN</sequence>
<dbReference type="Gene3D" id="3.90.1200.10">
    <property type="match status" value="1"/>
</dbReference>
<reference evidence="2 3" key="1">
    <citation type="submission" date="2021-01" db="EMBL/GenBank/DDBJ databases">
        <title>Whole genome shotgun sequence of Microbispora siamensis NBRC 104113.</title>
        <authorList>
            <person name="Komaki H."/>
            <person name="Tamura T."/>
        </authorList>
    </citation>
    <scope>NUCLEOTIDE SEQUENCE [LARGE SCALE GENOMIC DNA]</scope>
    <source>
        <strain evidence="2 3">NBRC 104113</strain>
    </source>
</reference>
<dbReference type="InterPro" id="IPR002575">
    <property type="entry name" value="Aminoglycoside_PTrfase"/>
</dbReference>
<gene>
    <name evidence="2" type="ORF">Msi02_33830</name>
</gene>
<comment type="caution">
    <text evidence="2">The sequence shown here is derived from an EMBL/GenBank/DDBJ whole genome shotgun (WGS) entry which is preliminary data.</text>
</comment>
<accession>A0ABQ4GMB3</accession>
<dbReference type="RefSeq" id="WP_204049207.1">
    <property type="nucleotide sequence ID" value="NZ_BOOF01000017.1"/>
</dbReference>
<dbReference type="SUPFAM" id="SSF56112">
    <property type="entry name" value="Protein kinase-like (PK-like)"/>
    <property type="match status" value="1"/>
</dbReference>
<name>A0ABQ4GMB3_9ACTN</name>
<proteinExistence type="predicted"/>
<organism evidence="2 3">
    <name type="scientific">Microbispora siamensis</name>
    <dbReference type="NCBI Taxonomy" id="564413"/>
    <lineage>
        <taxon>Bacteria</taxon>
        <taxon>Bacillati</taxon>
        <taxon>Actinomycetota</taxon>
        <taxon>Actinomycetes</taxon>
        <taxon>Streptosporangiales</taxon>
        <taxon>Streptosporangiaceae</taxon>
        <taxon>Microbispora</taxon>
    </lineage>
</organism>
<dbReference type="InterPro" id="IPR011009">
    <property type="entry name" value="Kinase-like_dom_sf"/>
</dbReference>
<evidence type="ECO:0000259" key="1">
    <source>
        <dbReference type="Pfam" id="PF01636"/>
    </source>
</evidence>
<feature type="domain" description="Aminoglycoside phosphotransferase" evidence="1">
    <location>
        <begin position="142"/>
        <end position="272"/>
    </location>
</feature>